<gene>
    <name evidence="1" type="ORF">ALQ04_04069</name>
</gene>
<dbReference type="PROSITE" id="PS51257">
    <property type="entry name" value="PROKAR_LIPOPROTEIN"/>
    <property type="match status" value="1"/>
</dbReference>
<accession>A0A3M4M305</accession>
<proteinExistence type="predicted"/>
<dbReference type="AlphaFoldDB" id="A0A3M4M305"/>
<sequence length="135" mass="14837">MNKNWIILAAALSTGCAQMDSIPEVYARSQWKGLPAEQAVEFFGKPNQLVPSPEFNTVKMRWLRDTSVVREEVVGRSSEMQGNVMVHTNHMGNVGYSKSCTITVTVDKQMKIIDFDVESGTLLSQGCAGIDMGPP</sequence>
<name>A0A3M4M305_PSECI</name>
<evidence type="ECO:0000313" key="2">
    <source>
        <dbReference type="Proteomes" id="UP000277236"/>
    </source>
</evidence>
<organism evidence="1 2">
    <name type="scientific">Pseudomonas cichorii</name>
    <dbReference type="NCBI Taxonomy" id="36746"/>
    <lineage>
        <taxon>Bacteria</taxon>
        <taxon>Pseudomonadati</taxon>
        <taxon>Pseudomonadota</taxon>
        <taxon>Gammaproteobacteria</taxon>
        <taxon>Pseudomonadales</taxon>
        <taxon>Pseudomonadaceae</taxon>
        <taxon>Pseudomonas</taxon>
    </lineage>
</organism>
<dbReference type="EMBL" id="RBRE01000035">
    <property type="protein sequence ID" value="RMQ47674.1"/>
    <property type="molecule type" value="Genomic_DNA"/>
</dbReference>
<comment type="caution">
    <text evidence="1">The sequence shown here is derived from an EMBL/GenBank/DDBJ whole genome shotgun (WGS) entry which is preliminary data.</text>
</comment>
<evidence type="ECO:0008006" key="3">
    <source>
        <dbReference type="Google" id="ProtNLM"/>
    </source>
</evidence>
<dbReference type="RefSeq" id="WP_122315244.1">
    <property type="nucleotide sequence ID" value="NZ_RBRE01000035.1"/>
</dbReference>
<protein>
    <recommendedName>
        <fullName evidence="3">Lipoprotein</fullName>
    </recommendedName>
</protein>
<evidence type="ECO:0000313" key="1">
    <source>
        <dbReference type="EMBL" id="RMQ47674.1"/>
    </source>
</evidence>
<reference evidence="1 2" key="1">
    <citation type="submission" date="2018-08" db="EMBL/GenBank/DDBJ databases">
        <title>Recombination of ecologically and evolutionarily significant loci maintains genetic cohesion in the Pseudomonas syringae species complex.</title>
        <authorList>
            <person name="Dillon M."/>
            <person name="Thakur S."/>
            <person name="Almeida R.N.D."/>
            <person name="Weir B.S."/>
            <person name="Guttman D.S."/>
        </authorList>
    </citation>
    <scope>NUCLEOTIDE SEQUENCE [LARGE SCALE GENOMIC DNA]</scope>
    <source>
        <strain evidence="1 2">ICMP 3353</strain>
    </source>
</reference>
<dbReference type="OrthoDB" id="6899404at2"/>
<dbReference type="Proteomes" id="UP000277236">
    <property type="component" value="Unassembled WGS sequence"/>
</dbReference>